<dbReference type="Pfam" id="PF13953">
    <property type="entry name" value="PapC_C"/>
    <property type="match status" value="1"/>
</dbReference>
<dbReference type="EMBL" id="FOSD01000002">
    <property type="protein sequence ID" value="SFJ65370.1"/>
    <property type="molecule type" value="Genomic_DNA"/>
</dbReference>
<protein>
    <submittedName>
        <fullName evidence="13">Outer membrane usher protein FimD/PapC</fullName>
    </submittedName>
</protein>
<evidence type="ECO:0000256" key="8">
    <source>
        <dbReference type="ARBA" id="ARBA00023237"/>
    </source>
</evidence>
<dbReference type="Gene3D" id="2.60.40.3110">
    <property type="match status" value="1"/>
</dbReference>
<dbReference type="InterPro" id="IPR000015">
    <property type="entry name" value="Fimb_usher"/>
</dbReference>
<gene>
    <name evidence="13" type="ORF">SAMN05518863_102216</name>
</gene>
<comment type="caution">
    <text evidence="13">The sequence shown here is derived from an EMBL/GenBank/DDBJ whole genome shotgun (WGS) entry which is preliminary data.</text>
</comment>
<evidence type="ECO:0000313" key="13">
    <source>
        <dbReference type="EMBL" id="SFJ65370.1"/>
    </source>
</evidence>
<evidence type="ECO:0000256" key="7">
    <source>
        <dbReference type="ARBA" id="ARBA00023136"/>
    </source>
</evidence>
<evidence type="ECO:0000256" key="1">
    <source>
        <dbReference type="ARBA" id="ARBA00004571"/>
    </source>
</evidence>
<dbReference type="InterPro" id="IPR018030">
    <property type="entry name" value="Fimbrial_membr_usher_CS"/>
</dbReference>
<dbReference type="SUPFAM" id="SSF141729">
    <property type="entry name" value="FimD N-terminal domain-like"/>
    <property type="match status" value="1"/>
</dbReference>
<dbReference type="NCBIfam" id="NF011812">
    <property type="entry name" value="PRK15284.1"/>
    <property type="match status" value="1"/>
</dbReference>
<evidence type="ECO:0000313" key="14">
    <source>
        <dbReference type="Proteomes" id="UP000198841"/>
    </source>
</evidence>
<evidence type="ECO:0000256" key="2">
    <source>
        <dbReference type="ARBA" id="ARBA00008064"/>
    </source>
</evidence>
<keyword evidence="3 9" id="KW-0813">Transport</keyword>
<organism evidence="13 14">
    <name type="scientific">Candidatus Pantoea symbiotica</name>
    <dbReference type="NCBI Taxonomy" id="1884370"/>
    <lineage>
        <taxon>Bacteria</taxon>
        <taxon>Pseudomonadati</taxon>
        <taxon>Pseudomonadota</taxon>
        <taxon>Gammaproteobacteria</taxon>
        <taxon>Enterobacterales</taxon>
        <taxon>Erwiniaceae</taxon>
        <taxon>Pantoea</taxon>
    </lineage>
</organism>
<evidence type="ECO:0000256" key="3">
    <source>
        <dbReference type="ARBA" id="ARBA00022448"/>
    </source>
</evidence>
<sequence length="839" mass="92572">MKVVCYKIFPRFRPTQLSLLIASLFLGFSSHSLSDNIEFNTDILDINDRKNIDLSRFSNSGFILAGEYEMSVFINKQALPEQTVIIQTQEETNKSTVCITPDLIKQFGLRKSVIEKIVWQQQGKCIDTASMTGLEVRPDLATSALYISIPQAYLQYVDENWDAPAMWDNGIPGALFDYNFNGQTQSQKNGQRLMLNGNGTVGANLNAWRFRADWQSQPGRSQNNQSKTLAQQFDWSRYYAYRAIPGWEAKVSVGEDYLGSELFDSFSYAGVSVASDDSQLPPNLRGYAPEVTGIARTNALVIISQQGRVLKEVQVAAGPFRIQDIDNAVSGKLDVRVEEQDGTAQTFTIETSSIPYLTRPGRMRYKFAAGKSSQSRHQFKGPAFASGELSWGVSNGWSLFGGGVAAGNYNALVLGIGRDLYWLGALSFDITQSRAALPDIAEKLTGRSYRLSYSKNFEQYDSQITFAGYRFSERNFLSMNEYLETRKTGSRQQNSKELYSVTVNKQFRDLRLSTYFNYNHQTYWSLPDNDRYSANLSQYFDIGNLRNLSLSLSAYRTINNGSKDDGVFVSLSIPLGNNATLSYSAAQGRDGTNQRVNYYGRLDQRNSYQVGTGINSHGSTSNGSITHDGELAHLNANVSSQTGKSTTFGFNVRGGATATTKGAALHRSSNMGGTRLMIDTDNVANIPVSSGGLAVRSNRFGKLVSTDVNSYYRNSASLDLNNLPDNVEAERSVVQATLTEGAIGYRKFAVIAGEKAMAIIRLADGSYPPFGATVHNRKKQEVGIVSDSGNVYLTGIAAGESMTVKWAEKVQCSIALPQSLNPQDFTANLFLPCRRDGEI</sequence>
<keyword evidence="9" id="KW-1029">Fimbrium biogenesis</keyword>
<dbReference type="Gene3D" id="2.60.40.2610">
    <property type="entry name" value="Outer membrane usher protein FimD, plug domain"/>
    <property type="match status" value="1"/>
</dbReference>
<evidence type="ECO:0000259" key="11">
    <source>
        <dbReference type="Pfam" id="PF13953"/>
    </source>
</evidence>
<comment type="subcellular location">
    <subcellularLocation>
        <location evidence="1 9">Cell outer membrane</location>
        <topology evidence="1 9">Multi-pass membrane protein</topology>
    </subcellularLocation>
</comment>
<dbReference type="PROSITE" id="PS01151">
    <property type="entry name" value="FIMBRIAL_USHER"/>
    <property type="match status" value="1"/>
</dbReference>
<dbReference type="InterPro" id="IPR025949">
    <property type="entry name" value="PapC-like_C"/>
</dbReference>
<evidence type="ECO:0000256" key="10">
    <source>
        <dbReference type="SAM" id="SignalP"/>
    </source>
</evidence>
<dbReference type="Pfam" id="PF13954">
    <property type="entry name" value="PapC_N"/>
    <property type="match status" value="1"/>
</dbReference>
<keyword evidence="5 9" id="KW-0812">Transmembrane</keyword>
<feature type="domain" description="PapC-like C-terminal" evidence="11">
    <location>
        <begin position="760"/>
        <end position="815"/>
    </location>
</feature>
<keyword evidence="8 9" id="KW-0998">Cell outer membrane</keyword>
<dbReference type="PANTHER" id="PTHR30451">
    <property type="entry name" value="OUTER MEMBRANE USHER PROTEIN"/>
    <property type="match status" value="1"/>
</dbReference>
<accession>A0A1I3T405</accession>
<feature type="chain" id="PRO_5046096277" evidence="10">
    <location>
        <begin position="35"/>
        <end position="839"/>
    </location>
</feature>
<dbReference type="InterPro" id="IPR043142">
    <property type="entry name" value="PapC-like_C_sf"/>
</dbReference>
<evidence type="ECO:0000256" key="9">
    <source>
        <dbReference type="RuleBase" id="RU003884"/>
    </source>
</evidence>
<reference evidence="13 14" key="1">
    <citation type="submission" date="2016-10" db="EMBL/GenBank/DDBJ databases">
        <authorList>
            <person name="Varghese N."/>
            <person name="Submissions S."/>
        </authorList>
    </citation>
    <scope>NUCLEOTIDE SEQUENCE [LARGE SCALE GENOMIC DNA]</scope>
    <source>
        <strain evidence="13 14">YR512</strain>
    </source>
</reference>
<dbReference type="InterPro" id="IPR037224">
    <property type="entry name" value="PapC_N_sf"/>
</dbReference>
<dbReference type="RefSeq" id="WP_008107576.1">
    <property type="nucleotide sequence ID" value="NZ_FOSD01000002.1"/>
</dbReference>
<comment type="similarity">
    <text evidence="2 9">Belongs to the fimbrial export usher family.</text>
</comment>
<dbReference type="PANTHER" id="PTHR30451:SF10">
    <property type="entry name" value="OUTER MEMBRANE USHER PROTEIN YFCU-RELATED"/>
    <property type="match status" value="1"/>
</dbReference>
<dbReference type="InterPro" id="IPR042186">
    <property type="entry name" value="FimD_plug_dom"/>
</dbReference>
<dbReference type="Gene3D" id="2.60.40.2070">
    <property type="match status" value="1"/>
</dbReference>
<proteinExistence type="inferred from homology"/>
<evidence type="ECO:0000256" key="5">
    <source>
        <dbReference type="ARBA" id="ARBA00022692"/>
    </source>
</evidence>
<keyword evidence="7 9" id="KW-0472">Membrane</keyword>
<dbReference type="InterPro" id="IPR025885">
    <property type="entry name" value="PapC_N"/>
</dbReference>
<dbReference type="Gene3D" id="3.10.20.410">
    <property type="match status" value="1"/>
</dbReference>
<keyword evidence="14" id="KW-1185">Reference proteome</keyword>
<feature type="domain" description="PapC N-terminal" evidence="12">
    <location>
        <begin position="38"/>
        <end position="182"/>
    </location>
</feature>
<feature type="signal peptide" evidence="10">
    <location>
        <begin position="1"/>
        <end position="34"/>
    </location>
</feature>
<keyword evidence="6 10" id="KW-0732">Signal</keyword>
<evidence type="ECO:0000256" key="4">
    <source>
        <dbReference type="ARBA" id="ARBA00022452"/>
    </source>
</evidence>
<evidence type="ECO:0000259" key="12">
    <source>
        <dbReference type="Pfam" id="PF13954"/>
    </source>
</evidence>
<dbReference type="Proteomes" id="UP000198841">
    <property type="component" value="Unassembled WGS sequence"/>
</dbReference>
<name>A0A1I3T405_9GAMM</name>
<keyword evidence="4" id="KW-1134">Transmembrane beta strand</keyword>
<dbReference type="Pfam" id="PF00577">
    <property type="entry name" value="Usher"/>
    <property type="match status" value="1"/>
</dbReference>
<evidence type="ECO:0000256" key="6">
    <source>
        <dbReference type="ARBA" id="ARBA00022729"/>
    </source>
</evidence>